<comment type="subcellular location">
    <subcellularLocation>
        <location evidence="9">Cytoplasm</location>
    </subcellularLocation>
</comment>
<dbReference type="Pfam" id="PF01467">
    <property type="entry name" value="CTP_transf_like"/>
    <property type="match status" value="1"/>
</dbReference>
<comment type="caution">
    <text evidence="11">The sequence shown here is derived from an EMBL/GenBank/DDBJ whole genome shotgun (WGS) entry which is preliminary data.</text>
</comment>
<dbReference type="NCBIfam" id="TIGR01510">
    <property type="entry name" value="coaD_prev_kdtB"/>
    <property type="match status" value="1"/>
</dbReference>
<comment type="function">
    <text evidence="9">Reversibly transfers an adenylyl group from ATP to 4'-phosphopantetheine, yielding dephospho-CoA (dPCoA) and pyrophosphate.</text>
</comment>
<sequence length="167" mass="17924">MIRTGLYSGSFDPITLGHLDVIRRGARLVDRLVVAIGVHHGKAPLFSAEERQSMIEREAGAVVREAGCDLEVVTFDDLVIDAARRAGANFILRGIRDATDLDYEMRMCGMNAAVAPDVQTVFLPASAEVRHIAASLARQVAAMGGDVGHFVPPRVAEALVTRSRSAS</sequence>
<feature type="binding site" evidence="9">
    <location>
        <position position="42"/>
    </location>
    <ligand>
        <name>substrate</name>
    </ligand>
</feature>
<evidence type="ECO:0000259" key="10">
    <source>
        <dbReference type="Pfam" id="PF01467"/>
    </source>
</evidence>
<comment type="cofactor">
    <cofactor evidence="9">
        <name>Mg(2+)</name>
        <dbReference type="ChEBI" id="CHEBI:18420"/>
    </cofactor>
</comment>
<dbReference type="PANTHER" id="PTHR21342">
    <property type="entry name" value="PHOSPHOPANTETHEINE ADENYLYLTRANSFERASE"/>
    <property type="match status" value="1"/>
</dbReference>
<evidence type="ECO:0000256" key="2">
    <source>
        <dbReference type="ARBA" id="ARBA00022679"/>
    </source>
</evidence>
<name>V4RTZ3_9HYPH</name>
<dbReference type="UniPathway" id="UPA00241">
    <property type="reaction ID" value="UER00355"/>
</dbReference>
<dbReference type="HAMAP" id="MF_00151">
    <property type="entry name" value="PPAT_bact"/>
    <property type="match status" value="1"/>
</dbReference>
<keyword evidence="2 9" id="KW-0808">Transferase</keyword>
<organism evidence="11 12">
    <name type="scientific">Lutibaculum baratangense AMV1</name>
    <dbReference type="NCBI Taxonomy" id="631454"/>
    <lineage>
        <taxon>Bacteria</taxon>
        <taxon>Pseudomonadati</taxon>
        <taxon>Pseudomonadota</taxon>
        <taxon>Alphaproteobacteria</taxon>
        <taxon>Hyphomicrobiales</taxon>
        <taxon>Tepidamorphaceae</taxon>
        <taxon>Lutibaculum</taxon>
    </lineage>
</organism>
<dbReference type="InterPro" id="IPR001980">
    <property type="entry name" value="PPAT"/>
</dbReference>
<feature type="site" description="Transition state stabilizer" evidence="9">
    <location>
        <position position="18"/>
    </location>
</feature>
<dbReference type="EC" id="2.7.7.3" evidence="9"/>
<accession>V4RTZ3</accession>
<dbReference type="SUPFAM" id="SSF52374">
    <property type="entry name" value="Nucleotidylyl transferase"/>
    <property type="match status" value="1"/>
</dbReference>
<keyword evidence="4 9" id="KW-0547">Nucleotide-binding</keyword>
<evidence type="ECO:0000256" key="9">
    <source>
        <dbReference type="HAMAP-Rule" id="MF_00151"/>
    </source>
</evidence>
<keyword evidence="6 9" id="KW-0460">Magnesium</keyword>
<dbReference type="eggNOG" id="COG0669">
    <property type="taxonomic scope" value="Bacteria"/>
</dbReference>
<comment type="pathway">
    <text evidence="9">Cofactor biosynthesis; coenzyme A biosynthesis; CoA from (R)-pantothenate: step 4/5.</text>
</comment>
<feature type="binding site" evidence="9">
    <location>
        <begin position="10"/>
        <end position="11"/>
    </location>
    <ligand>
        <name>ATP</name>
        <dbReference type="ChEBI" id="CHEBI:30616"/>
    </ligand>
</feature>
<feature type="domain" description="Cytidyltransferase-like" evidence="10">
    <location>
        <begin position="6"/>
        <end position="139"/>
    </location>
</feature>
<keyword evidence="7 9" id="KW-0173">Coenzyme A biosynthesis</keyword>
<dbReference type="PANTHER" id="PTHR21342:SF1">
    <property type="entry name" value="PHOSPHOPANTETHEINE ADENYLYLTRANSFERASE"/>
    <property type="match status" value="1"/>
</dbReference>
<evidence type="ECO:0000313" key="11">
    <source>
        <dbReference type="EMBL" id="ESR26565.1"/>
    </source>
</evidence>
<dbReference type="GO" id="GO:0005524">
    <property type="term" value="F:ATP binding"/>
    <property type="evidence" value="ECO:0007669"/>
    <property type="project" value="UniProtKB-KW"/>
</dbReference>
<dbReference type="Proteomes" id="UP000017819">
    <property type="component" value="Unassembled WGS sequence"/>
</dbReference>
<evidence type="ECO:0000256" key="6">
    <source>
        <dbReference type="ARBA" id="ARBA00022842"/>
    </source>
</evidence>
<feature type="binding site" evidence="9">
    <location>
        <position position="79"/>
    </location>
    <ligand>
        <name>substrate</name>
    </ligand>
</feature>
<evidence type="ECO:0000256" key="1">
    <source>
        <dbReference type="ARBA" id="ARBA00022490"/>
    </source>
</evidence>
<keyword evidence="12" id="KW-1185">Reference proteome</keyword>
<keyword evidence="5 9" id="KW-0067">ATP-binding</keyword>
<evidence type="ECO:0000313" key="12">
    <source>
        <dbReference type="Proteomes" id="UP000017819"/>
    </source>
</evidence>
<dbReference type="EMBL" id="AWXZ01000014">
    <property type="protein sequence ID" value="ESR26565.1"/>
    <property type="molecule type" value="Genomic_DNA"/>
</dbReference>
<dbReference type="AlphaFoldDB" id="V4RTZ3"/>
<keyword evidence="1 9" id="KW-0963">Cytoplasm</keyword>
<evidence type="ECO:0000256" key="5">
    <source>
        <dbReference type="ARBA" id="ARBA00022840"/>
    </source>
</evidence>
<feature type="binding site" evidence="9">
    <location>
        <begin position="129"/>
        <end position="135"/>
    </location>
    <ligand>
        <name>ATP</name>
        <dbReference type="ChEBI" id="CHEBI:30616"/>
    </ligand>
</feature>
<feature type="binding site" evidence="9">
    <location>
        <position position="104"/>
    </location>
    <ligand>
        <name>ATP</name>
        <dbReference type="ChEBI" id="CHEBI:30616"/>
    </ligand>
</feature>
<feature type="binding site" evidence="9">
    <location>
        <position position="10"/>
    </location>
    <ligand>
        <name>substrate</name>
    </ligand>
</feature>
<dbReference type="PRINTS" id="PR01020">
    <property type="entry name" value="LPSBIOSNTHSS"/>
</dbReference>
<dbReference type="GO" id="GO:0005737">
    <property type="term" value="C:cytoplasm"/>
    <property type="evidence" value="ECO:0007669"/>
    <property type="project" value="UniProtKB-SubCell"/>
</dbReference>
<comment type="subunit">
    <text evidence="9">Homohexamer.</text>
</comment>
<dbReference type="PATRIC" id="fig|631454.5.peg.773"/>
<keyword evidence="3 9" id="KW-0548">Nucleotidyltransferase</keyword>
<comment type="catalytic activity">
    <reaction evidence="8 9">
        <text>(R)-4'-phosphopantetheine + ATP + H(+) = 3'-dephospho-CoA + diphosphate</text>
        <dbReference type="Rhea" id="RHEA:19801"/>
        <dbReference type="ChEBI" id="CHEBI:15378"/>
        <dbReference type="ChEBI" id="CHEBI:30616"/>
        <dbReference type="ChEBI" id="CHEBI:33019"/>
        <dbReference type="ChEBI" id="CHEBI:57328"/>
        <dbReference type="ChEBI" id="CHEBI:61723"/>
        <dbReference type="EC" id="2.7.7.3"/>
    </reaction>
</comment>
<protein>
    <recommendedName>
        <fullName evidence="9">Phosphopantetheine adenylyltransferase</fullName>
        <ecNumber evidence="9">2.7.7.3</ecNumber>
    </recommendedName>
    <alternativeName>
        <fullName evidence="9">Dephospho-CoA pyrophosphorylase</fullName>
    </alternativeName>
    <alternativeName>
        <fullName evidence="9">Pantetheine-phosphate adenylyltransferase</fullName>
        <shortName evidence="9">PPAT</shortName>
    </alternativeName>
</protein>
<evidence type="ECO:0000256" key="7">
    <source>
        <dbReference type="ARBA" id="ARBA00022993"/>
    </source>
</evidence>
<dbReference type="InterPro" id="IPR004821">
    <property type="entry name" value="Cyt_trans-like"/>
</dbReference>
<evidence type="ECO:0000256" key="3">
    <source>
        <dbReference type="ARBA" id="ARBA00022695"/>
    </source>
</evidence>
<dbReference type="RefSeq" id="WP_023430932.1">
    <property type="nucleotide sequence ID" value="NZ_AWXZ01000014.1"/>
</dbReference>
<dbReference type="NCBIfam" id="TIGR00125">
    <property type="entry name" value="cyt_tran_rel"/>
    <property type="match status" value="1"/>
</dbReference>
<reference evidence="11 12" key="1">
    <citation type="journal article" date="2014" name="Genome Announc.">
        <title>Draft Genome Sequence of Lutibaculum baratangense Strain AMV1T, Isolated from a Mud Volcano in Andamans, India.</title>
        <authorList>
            <person name="Singh A."/>
            <person name="Sreenivas A."/>
            <person name="Sathyanarayana Reddy G."/>
            <person name="Pinnaka A.K."/>
            <person name="Shivaji S."/>
        </authorList>
    </citation>
    <scope>NUCLEOTIDE SEQUENCE [LARGE SCALE GENOMIC DNA]</scope>
    <source>
        <strain evidence="11 12">AMV1</strain>
    </source>
</reference>
<dbReference type="CDD" id="cd02163">
    <property type="entry name" value="PPAT"/>
    <property type="match status" value="1"/>
</dbReference>
<feature type="binding site" evidence="9">
    <location>
        <position position="93"/>
    </location>
    <ligand>
        <name>substrate</name>
    </ligand>
</feature>
<feature type="binding site" evidence="9">
    <location>
        <begin position="94"/>
        <end position="96"/>
    </location>
    <ligand>
        <name>ATP</name>
        <dbReference type="ChEBI" id="CHEBI:30616"/>
    </ligand>
</feature>
<dbReference type="STRING" id="631454.N177_0784"/>
<dbReference type="OrthoDB" id="9806661at2"/>
<dbReference type="GO" id="GO:0004595">
    <property type="term" value="F:pantetheine-phosphate adenylyltransferase activity"/>
    <property type="evidence" value="ECO:0007669"/>
    <property type="project" value="UniProtKB-UniRule"/>
</dbReference>
<proteinExistence type="inferred from homology"/>
<evidence type="ECO:0000256" key="4">
    <source>
        <dbReference type="ARBA" id="ARBA00022741"/>
    </source>
</evidence>
<dbReference type="GO" id="GO:0015937">
    <property type="term" value="P:coenzyme A biosynthetic process"/>
    <property type="evidence" value="ECO:0007669"/>
    <property type="project" value="UniProtKB-UniRule"/>
</dbReference>
<gene>
    <name evidence="9" type="primary">coaD</name>
    <name evidence="11" type="ORF">N177_0784</name>
</gene>
<comment type="similarity">
    <text evidence="9">Belongs to the bacterial CoaD family.</text>
</comment>
<dbReference type="InterPro" id="IPR014729">
    <property type="entry name" value="Rossmann-like_a/b/a_fold"/>
</dbReference>
<feature type="binding site" evidence="9">
    <location>
        <position position="18"/>
    </location>
    <ligand>
        <name>ATP</name>
        <dbReference type="ChEBI" id="CHEBI:30616"/>
    </ligand>
</feature>
<evidence type="ECO:0000256" key="8">
    <source>
        <dbReference type="ARBA" id="ARBA00029346"/>
    </source>
</evidence>
<dbReference type="Gene3D" id="3.40.50.620">
    <property type="entry name" value="HUPs"/>
    <property type="match status" value="1"/>
</dbReference>